<dbReference type="CDD" id="cd04476">
    <property type="entry name" value="RPA1_DBD_C"/>
    <property type="match status" value="1"/>
</dbReference>
<sequence>MYAAVRREHIKKFERCLIEGIGFVFKTTVSPCDTVSDALFLSLAKFDVILSGSANSNILHNVMGQVVDRSKIQDLNANNKPTKKIDFHLRDQHDTRLACTLWGKYAEIVDQACQESADGTVVCLIRFAKINLYNDTKSVSNSFDVSQVFVDPTLAELGLFKQSIPTDGLTLGSSGSFHKRLYAPRTGDDDGDYPRQTIKDVLTSSDVGKCKTVCTVSAIDTDWPWYYFCCRAHNKKVVEEEAIKLEDVKLPQKPRFWCEICNGFAKYVVAKFWLHLHIMGQTGEARCMLFDSHAKEIFGTIAPELLDGSFDEIEDPTVLPDVINGLKGKTFQFLFCIQRENIFGGYDSFTVARVYTGNIVDEIVQEDSDAYVDPSSLISIEQSSLMLTNGVDLFDVDLSSTSTPSSKRKDSDDVDGNDQASTSRKKCSRMTMSEEGSGE</sequence>
<evidence type="ECO:0000256" key="3">
    <source>
        <dbReference type="ARBA" id="ARBA00022771"/>
    </source>
</evidence>
<name>Q9S9X0_ARATH</name>
<dbReference type="InterPro" id="IPR012340">
    <property type="entry name" value="NA-bd_OB-fold"/>
</dbReference>
<dbReference type="PANTHER" id="PTHR47165:SF4">
    <property type="entry name" value="OS03G0429900 PROTEIN"/>
    <property type="match status" value="1"/>
</dbReference>
<reference evidence="8" key="3">
    <citation type="submission" date="1999-05" db="EMBL/GenBank/DDBJ databases">
        <title>The sequence of A. thaliana F28D6.</title>
        <authorList>
            <person name="Jones K."/>
            <person name="Wohldman P."/>
            <person name="Gregory S."/>
        </authorList>
    </citation>
    <scope>NUCLEOTIDE SEQUENCE</scope>
</reference>
<dbReference type="InterPro" id="IPR047192">
    <property type="entry name" value="Euk_RPA1_DBD_C"/>
</dbReference>
<dbReference type="InterPro" id="IPR013955">
    <property type="entry name" value="Rep_factor-A_C"/>
</dbReference>
<evidence type="ECO:0000256" key="4">
    <source>
        <dbReference type="ARBA" id="ARBA00022833"/>
    </source>
</evidence>
<dbReference type="Pfam" id="PF08646">
    <property type="entry name" value="Rep_fac-A_C"/>
    <property type="match status" value="1"/>
</dbReference>
<dbReference type="GO" id="GO:0008270">
    <property type="term" value="F:zinc ion binding"/>
    <property type="evidence" value="ECO:0007669"/>
    <property type="project" value="UniProtKB-KW"/>
</dbReference>
<reference evidence="8" key="4">
    <citation type="submission" date="1999-08" db="EMBL/GenBank/DDBJ databases">
        <authorList>
            <person name="Waterston R."/>
        </authorList>
    </citation>
    <scope>NUCLEOTIDE SEQUENCE</scope>
</reference>
<organism evidence="8">
    <name type="scientific">Arabidopsis thaliana</name>
    <name type="common">Mouse-ear cress</name>
    <dbReference type="NCBI Taxonomy" id="3702"/>
    <lineage>
        <taxon>Eukaryota</taxon>
        <taxon>Viridiplantae</taxon>
        <taxon>Streptophyta</taxon>
        <taxon>Embryophyta</taxon>
        <taxon>Tracheophyta</taxon>
        <taxon>Spermatophyta</taxon>
        <taxon>Magnoliopsida</taxon>
        <taxon>eudicotyledons</taxon>
        <taxon>Gunneridae</taxon>
        <taxon>Pentapetalae</taxon>
        <taxon>rosids</taxon>
        <taxon>malvids</taxon>
        <taxon>Brassicales</taxon>
        <taxon>Brassicaceae</taxon>
        <taxon>Camelineae</taxon>
        <taxon>Arabidopsis</taxon>
    </lineage>
</organism>
<protein>
    <submittedName>
        <fullName evidence="9">AT4g07450 protein</fullName>
    </submittedName>
    <submittedName>
        <fullName evidence="8">F28D6.19 protein</fullName>
    </submittedName>
</protein>
<dbReference type="AlphaFoldDB" id="Q9S9X0"/>
<evidence type="ECO:0000256" key="1">
    <source>
        <dbReference type="ARBA" id="ARBA00005690"/>
    </source>
</evidence>
<evidence type="ECO:0000256" key="5">
    <source>
        <dbReference type="ARBA" id="ARBA00023125"/>
    </source>
</evidence>
<evidence type="ECO:0000256" key="2">
    <source>
        <dbReference type="ARBA" id="ARBA00022723"/>
    </source>
</evidence>
<dbReference type="EMBL" id="AL161505">
    <property type="protein sequence ID" value="CAB81115.1"/>
    <property type="molecule type" value="Genomic_DNA"/>
</dbReference>
<evidence type="ECO:0000313" key="9">
    <source>
        <dbReference type="EMBL" id="CAB81115.1"/>
    </source>
</evidence>
<dbReference type="SUPFAM" id="SSF50249">
    <property type="entry name" value="Nucleic acid-binding proteins"/>
    <property type="match status" value="2"/>
</dbReference>
<dbReference type="ExpressionAtlas" id="Q9S9X0">
    <property type="expression patterns" value="baseline and differential"/>
</dbReference>
<keyword evidence="3" id="KW-0863">Zinc-finger</keyword>
<reference evidence="8" key="2">
    <citation type="submission" date="1999-05" db="EMBL/GenBank/DDBJ databases">
        <title>The A. thaliana Genome Sequencing Project.</title>
        <authorList>
            <person name="WashU"/>
        </authorList>
    </citation>
    <scope>NUCLEOTIDE SEQUENCE</scope>
</reference>
<dbReference type="EMBL" id="AF147262">
    <property type="protein sequence ID" value="AAD48951.1"/>
    <property type="molecule type" value="Genomic_DNA"/>
</dbReference>
<evidence type="ECO:0000313" key="8">
    <source>
        <dbReference type="EMBL" id="AAD48951.1"/>
    </source>
</evidence>
<proteinExistence type="inferred from homology"/>
<dbReference type="CDD" id="cd04481">
    <property type="entry name" value="RPA1_DBD_B_like"/>
    <property type="match status" value="1"/>
</dbReference>
<feature type="region of interest" description="Disordered" evidence="6">
    <location>
        <begin position="400"/>
        <end position="439"/>
    </location>
</feature>
<comment type="similarity">
    <text evidence="1">Belongs to the replication factor A protein 1 family.</text>
</comment>
<evidence type="ECO:0000259" key="7">
    <source>
        <dbReference type="Pfam" id="PF08646"/>
    </source>
</evidence>
<feature type="domain" description="Replication factor A C-terminal" evidence="7">
    <location>
        <begin position="212"/>
        <end position="339"/>
    </location>
</feature>
<reference evidence="9" key="5">
    <citation type="submission" date="2000-03" db="EMBL/GenBank/DDBJ databases">
        <authorList>
            <person name="Wilson R."/>
            <person name="Lamar B."/>
            <person name="Stoneking T."/>
            <person name="Stumpf J."/>
            <person name="Mewes H.W."/>
            <person name="Lemcke K."/>
            <person name="Mayer K.F.X."/>
        </authorList>
    </citation>
    <scope>NUCLEOTIDE SEQUENCE</scope>
</reference>
<dbReference type="PANTHER" id="PTHR47165">
    <property type="entry name" value="OS03G0429900 PROTEIN"/>
    <property type="match status" value="1"/>
</dbReference>
<accession>Q9S9X0</accession>
<gene>
    <name evidence="8" type="primary">F28D6.19</name>
    <name evidence="9" type="ordered locus">At4g07450</name>
</gene>
<keyword evidence="4" id="KW-0862">Zinc</keyword>
<keyword evidence="2" id="KW-0479">Metal-binding</keyword>
<dbReference type="Gene3D" id="2.40.50.140">
    <property type="entry name" value="Nucleic acid-binding proteins"/>
    <property type="match status" value="2"/>
</dbReference>
<evidence type="ECO:0000256" key="6">
    <source>
        <dbReference type="SAM" id="MobiDB-lite"/>
    </source>
</evidence>
<keyword evidence="5" id="KW-0238">DNA-binding</keyword>
<reference key="1">
    <citation type="journal article" date="1999" name="Nature">
        <title>Sequence and analysis of chromosome 4 of the plant Arabidopsis thaliana.</title>
        <authorList>
            <consortium name="EU"/>
            <consortium name="CSHL and WU Arabidopsis Sequencing Project"/>
            <person name="Mayer K."/>
            <person name="Schuller C."/>
            <person name="Wambutt R."/>
            <person name="Murphy G."/>
            <person name="Volckaert G."/>
            <person name="Pohl T."/>
            <person name="Dusterhoft A."/>
            <person name="Stiekema W."/>
            <person name="Entian K.D."/>
            <person name="Terryn N."/>
            <person name="Harris B."/>
            <person name="Ansorge W."/>
            <person name="Brandt P."/>
            <person name="Grivell L."/>
            <person name="Rieger M."/>
            <person name="Weichselgartner M."/>
            <person name="de Simone V."/>
            <person name="Obermaier B."/>
            <person name="Mache R."/>
            <person name="Muller M."/>
            <person name="Kreis M."/>
            <person name="Delseny M."/>
            <person name="Puigdomenech P."/>
            <person name="Watson M."/>
            <person name="Schmidtheini T."/>
            <person name="Reichert B."/>
            <person name="Portatelle D."/>
            <person name="Perez-Alonso M."/>
            <person name="Boutry M."/>
            <person name="Bancroft I."/>
            <person name="Vos P."/>
            <person name="Hoheisel J."/>
            <person name="Zimmermann W."/>
            <person name="Wedler H."/>
            <person name="Ridley P."/>
            <person name="Langham S.A."/>
            <person name="McCullagh B."/>
            <person name="Bilham L."/>
            <person name="Robben J."/>
            <person name="Van der Schueren J."/>
            <person name="Grymonprez B."/>
            <person name="Chuang Y.J."/>
            <person name="Vandenbussche F."/>
            <person name="Braeken M."/>
            <person name="Weltjens I."/>
            <person name="Voet M."/>
            <person name="Bastiaens I."/>
            <person name="Aert R."/>
            <person name="Defoor E."/>
            <person name="Weitzenegger T."/>
            <person name="Bothe G."/>
            <person name="Ramsperger U."/>
            <person name="Hilbert H."/>
            <person name="Braun M."/>
            <person name="Holzer E."/>
            <person name="Brandt A."/>
            <person name="Peters S."/>
            <person name="van Staveren M."/>
            <person name="Dirske W."/>
            <person name="Mooijman P."/>
            <person name="Klein Lankhorst R."/>
            <person name="Rose M."/>
            <person name="Hauf J."/>
            <person name="Kotter P."/>
            <person name="Berneiser S."/>
            <person name="Hempel S."/>
            <person name="Feldpausch M."/>
            <person name="Lamberth S."/>
            <person name="Van den Daele H."/>
            <person name="De Keyser A."/>
            <person name="Buysshaert C."/>
            <person name="Gielen J."/>
            <person name="Villarroel R."/>
            <person name="De Clercq R."/>
            <person name="Van Montagu M."/>
            <person name="Rogers J."/>
            <person name="Cronin A."/>
            <person name="Quail M."/>
            <person name="Bray-Allen S."/>
            <person name="Clark L."/>
            <person name="Doggett J."/>
            <person name="Hall S."/>
            <person name="Kay M."/>
            <person name="Lennard N."/>
            <person name="McLay K."/>
            <person name="Mayes R."/>
            <person name="Pettett A."/>
            <person name="Rajandream M.A."/>
            <person name="Lyne M."/>
            <person name="Benes V."/>
            <person name="Rechmann S."/>
            <person name="Borkova D."/>
            <person name="Blocker H."/>
            <person name="Scharfe M."/>
            <person name="Grimm M."/>
            <person name="Lohnert T.H."/>
            <person name="Dose S."/>
            <person name="de Haan M."/>
            <person name="Maarse A."/>
            <person name="Schafer M."/>
            <person name="Muller-Auer S."/>
            <person name="Gabel C."/>
            <person name="Fuchs M."/>
            <person name="Fartmann B."/>
            <person name="Granderath K."/>
            <person name="Dauner D."/>
            <person name="Herzl A."/>
            <person name="Neumann S."/>
            <person name="Argiriou A."/>
            <person name="Vitale D."/>
            <person name="Liguori R."/>
            <person name="Piravandi E."/>
            <person name="Massenet O."/>
            <person name="Quigley F."/>
            <person name="Clabauld G."/>
            <person name="Mundlein A."/>
            <person name="Felber R."/>
            <person name="Schnabl S."/>
            <person name="Hiller R."/>
            <person name="Schmidt W."/>
            <person name="Lecharny A."/>
            <person name="Aubourg S."/>
            <person name="Chefdor F."/>
            <person name="Cooke R."/>
            <person name="Berger C."/>
            <person name="Montfort A."/>
            <person name="Casacuberta E."/>
            <person name="Gibbons T."/>
            <person name="Weber N."/>
            <person name="Vandenbol M."/>
            <person name="Bargues M."/>
            <person name="Terol J."/>
            <person name="Torres A."/>
            <person name="Perez-Perez A."/>
            <person name="Purnelle B."/>
            <person name="Bent E."/>
            <person name="Johnson S."/>
            <person name="Tacon D."/>
            <person name="Jesse T."/>
            <person name="Heijnen L."/>
            <person name="Schwarz S."/>
            <person name="Scholler P."/>
            <person name="Heber S."/>
            <person name="Francs P."/>
            <person name="Bielke C."/>
            <person name="Frishman D."/>
            <person name="Haase D."/>
            <person name="Lemcke K."/>
            <person name="Mewes H.W."/>
            <person name="Stocker S."/>
            <person name="Zaccaria P."/>
            <person name="Bevan M."/>
            <person name="Wilson R.K."/>
            <person name="de la Bastide M."/>
            <person name="Habermann K."/>
            <person name="Parnell L."/>
            <person name="Dedhia N."/>
            <person name="Gnoj L."/>
            <person name="Schutz K."/>
            <person name="Huang E."/>
            <person name="Spiegel L."/>
            <person name="Sehkon M."/>
            <person name="Murray J."/>
            <person name="Sheet P."/>
            <person name="Cordes M."/>
            <person name="Abu-Threideh J."/>
            <person name="Stoneking T."/>
            <person name="Kalicki J."/>
            <person name="Graves T."/>
            <person name="Harmon G."/>
            <person name="Edwards J."/>
            <person name="Latreille P."/>
            <person name="Courtney L."/>
            <person name="Cloud J."/>
            <person name="Abbott A."/>
            <person name="Scott K."/>
            <person name="Johnson D."/>
            <person name="Minx P."/>
            <person name="Bentley D."/>
            <person name="Fulton B."/>
            <person name="Miller N."/>
            <person name="Greco T."/>
            <person name="Kemp K."/>
            <person name="Kramer J."/>
            <person name="Fulton L."/>
            <person name="Mardis E."/>
            <person name="Dante M."/>
            <person name="Pepin K."/>
            <person name="Hillier L."/>
            <person name="Nelson J."/>
            <person name="Spieth J."/>
            <person name="Ryan E."/>
            <person name="Andrews S."/>
            <person name="Geisel C."/>
            <person name="Layman D."/>
            <person name="Du H."/>
            <person name="Ali J."/>
            <person name="Berghoff A."/>
            <person name="Jones K."/>
            <person name="Drone K."/>
            <person name="Cotton M."/>
            <person name="Joshu C."/>
            <person name="Antonoiu B."/>
            <person name="Zidanic M."/>
            <person name="Strong C."/>
            <person name="Sun H."/>
            <person name="Lamar B."/>
            <person name="Yordan C."/>
            <person name="Ma P."/>
            <person name="Zhong J."/>
            <person name="Preston R."/>
            <person name="Vil D."/>
            <person name="Shekher M."/>
            <person name="Matero A."/>
            <person name="Shah R."/>
            <person name="Swaby I.K."/>
            <person name="O'Shaughnessy A."/>
            <person name="Rodriguez M."/>
            <person name="Hoffmann J."/>
            <person name="Till S."/>
            <person name="Granat S."/>
            <person name="Shohdy N."/>
            <person name="Hasegawa A."/>
            <person name="Hameed A."/>
            <person name="Lodhi M."/>
            <person name="Johnson A."/>
            <person name="Chen E."/>
            <person name="Marra M."/>
            <person name="Martienssen R."/>
            <person name="McCombie W.R."/>
        </authorList>
    </citation>
    <scope>NUCLEOTIDE SEQUENCE [LARGE SCALE GENOMIC DNA]</scope>
    <source>
        <strain>cv. Columbia</strain>
    </source>
</reference>
<dbReference type="GO" id="GO:0003677">
    <property type="term" value="F:DNA binding"/>
    <property type="evidence" value="ECO:0007669"/>
    <property type="project" value="UniProtKB-KW"/>
</dbReference>
<reference evidence="9" key="6">
    <citation type="submission" date="2000-03" db="EMBL/GenBank/DDBJ databases">
        <authorList>
            <person name="EU Arabidopsis sequencing project"/>
        </authorList>
    </citation>
    <scope>NUCLEOTIDE SEQUENCE</scope>
</reference>
<dbReference type="PIR" id="G85072">
    <property type="entry name" value="G85072"/>
</dbReference>